<dbReference type="RefSeq" id="WP_260116959.1">
    <property type="nucleotide sequence ID" value="NZ_CP093361.1"/>
</dbReference>
<keyword evidence="1" id="KW-1133">Transmembrane helix</keyword>
<keyword evidence="1" id="KW-0812">Transmembrane</keyword>
<sequence>MQNKELNIGALCSLLVYILINVGMWLGSSLLSGEALIKTAVIAALLYGVPMGLATLRFHFAYHLLGLIMIFYTISFITAMLLITDASISIWLRIINLLLGALGIVVNVVWFQMVFKNSKRRVEKRLKQNQKSK</sequence>
<evidence type="ECO:0000256" key="1">
    <source>
        <dbReference type="SAM" id="Phobius"/>
    </source>
</evidence>
<protein>
    <submittedName>
        <fullName evidence="2">Uncharacterized protein</fullName>
    </submittedName>
</protein>
<evidence type="ECO:0000313" key="3">
    <source>
        <dbReference type="Proteomes" id="UP000831181"/>
    </source>
</evidence>
<feature type="transmembrane region" description="Helical" evidence="1">
    <location>
        <begin position="35"/>
        <end position="53"/>
    </location>
</feature>
<keyword evidence="3" id="KW-1185">Reference proteome</keyword>
<dbReference type="EMBL" id="CP093361">
    <property type="protein sequence ID" value="UQS87160.1"/>
    <property type="molecule type" value="Genomic_DNA"/>
</dbReference>
<organism evidence="2 3">
    <name type="scientific">Nicoliella spurrieriana</name>
    <dbReference type="NCBI Taxonomy" id="2925830"/>
    <lineage>
        <taxon>Bacteria</taxon>
        <taxon>Bacillati</taxon>
        <taxon>Bacillota</taxon>
        <taxon>Bacilli</taxon>
        <taxon>Lactobacillales</taxon>
        <taxon>Lactobacillaceae</taxon>
        <taxon>Nicoliella</taxon>
    </lineage>
</organism>
<feature type="transmembrane region" description="Helical" evidence="1">
    <location>
        <begin position="7"/>
        <end position="29"/>
    </location>
</feature>
<feature type="transmembrane region" description="Helical" evidence="1">
    <location>
        <begin position="60"/>
        <end position="84"/>
    </location>
</feature>
<name>A0A976RSV0_9LACO</name>
<dbReference type="Proteomes" id="UP000831181">
    <property type="component" value="Chromosome"/>
</dbReference>
<gene>
    <name evidence="2" type="ORF">MOO44_03075</name>
</gene>
<feature type="transmembrane region" description="Helical" evidence="1">
    <location>
        <begin position="90"/>
        <end position="115"/>
    </location>
</feature>
<evidence type="ECO:0000313" key="2">
    <source>
        <dbReference type="EMBL" id="UQS87160.1"/>
    </source>
</evidence>
<proteinExistence type="predicted"/>
<dbReference type="AlphaFoldDB" id="A0A976RSV0"/>
<keyword evidence="1" id="KW-0472">Membrane</keyword>
<dbReference type="KEGG" id="lbe:MOO44_03075"/>
<accession>A0A976RSV0</accession>
<reference evidence="2" key="1">
    <citation type="journal article" date="2022" name="Int. J. Syst. Evol. Microbiol.">
        <title>Apilactobacillus apisilvae sp. nov., Nicolia spurrieriana gen. nov. sp. nov., Bombilactobacillus folatiphilus sp. nov. and Bombilactobacillus thymidiniphilus sp. nov., four new lactic acid bacterial isolates from stingless bees Tetragonula carbonaria and Austroplebeia australis.</title>
        <authorList>
            <person name="Oliphant S.A."/>
            <person name="Watson-Haigh N.S."/>
            <person name="Sumby K.M."/>
            <person name="Gardner J."/>
            <person name="Groom S."/>
            <person name="Jiranek V."/>
        </authorList>
    </citation>
    <scope>NUCLEOTIDE SEQUENCE</scope>
    <source>
        <strain evidence="2">SGEP1_A5</strain>
    </source>
</reference>